<dbReference type="GO" id="GO:0004016">
    <property type="term" value="F:adenylate cyclase activity"/>
    <property type="evidence" value="ECO:0007669"/>
    <property type="project" value="InterPro"/>
</dbReference>
<dbReference type="InterPro" id="IPR000274">
    <property type="entry name" value="Adenylate_cyclase_1"/>
</dbReference>
<dbReference type="InterPro" id="IPR024685">
    <property type="entry name" value="Adenylate_cyclase_1_N"/>
</dbReference>
<dbReference type="Pfam" id="PF01295">
    <property type="entry name" value="Adenylate_cycl"/>
    <property type="match status" value="1"/>
</dbReference>
<evidence type="ECO:0000313" key="2">
    <source>
        <dbReference type="EMBL" id="TXR54342.1"/>
    </source>
</evidence>
<dbReference type="AlphaFoldDB" id="A0A5C8Z8T0"/>
<dbReference type="Pfam" id="PF12633">
    <property type="entry name" value="Adenyl_cycl_N"/>
    <property type="match status" value="1"/>
</dbReference>
<organism evidence="2 3">
    <name type="scientific">Reinekea thalattae</name>
    <dbReference type="NCBI Taxonomy" id="2593301"/>
    <lineage>
        <taxon>Bacteria</taxon>
        <taxon>Pseudomonadati</taxon>
        <taxon>Pseudomonadota</taxon>
        <taxon>Gammaproteobacteria</taxon>
        <taxon>Oceanospirillales</taxon>
        <taxon>Saccharospirillaceae</taxon>
        <taxon>Reinekea</taxon>
    </lineage>
</organism>
<sequence length="945" mass="108795">MSSILEPTSEQGYLETTGPSTLHIEQVTKRFLAINKARLDRLCDGFQPKQRQCFNLIPLLFHLHHEGLPGYSPRKTPFKIANYHPSETALRQLQSQIRNRTPRLNYSHRPQLTALYLMGSSGSIGHSTTSDLDIWLCHNDDLSDEETAALTEKSLRITHWAADFNLEVNFFLMDAKRFHGDVKPSITGENCGTTQNVLLLDEFYRTAQLLAGNIPAWWLVPKQHEANYQDTINEFFQQGIIEPGEYNDFGSLASLPAGEFVGGAMWQVYKAIESPYKSILKLMLLEIYAAEFPTIESVAHTLKEAIYSEQIDIEEIDPYIMLYQRIERYLLARNELDRLELVRRCLYFKVAIKLSQETKTQTWRRIRFKQLVDTWQWSTGKLAYLDDKRAWGVVDVLTERKQLVIELTRGYRSLKAFTAKHNADHIMSQEDLAVLNRKLHTAFDRRTGKVDYLQIGSEADLSHENIQLHEHQSRHQPGHYYWEVYNQPITNKPAPLKQTDSLLEALLWSHLNGLLAAHLQLPIYPLQEELSDFELRATLASIRQLIPYPRPLSKDQQDFDNDAYITDISAFINFGRDPLQYLSNKGLNKISARSDSLDFSSKRENLVICIDLVLVNSWGEVVVEHYTGQEALAKALKSITSQLKEQTTQHLPRIETVCHNYTRPKIIASRVKQLFNDALNALYTKNAPENARFVFNVSGQYRIFQPVNNSISSIALPSLEKLLRVLGLQQEQYSPVMFNQLNDGGIQIVKHLYNAHAENTISLAIEAFKNYSLIHLIDEHGSLIQFKQPYNDANAIIKFVQNVQKRQLMRELGDGKAPRVIQCFRARYENEQASIRQLDNQEMQSKEPIVELRVAIDKSRNNDLEYEIICNQKTFSSRQLGQDLFSSLGSYILGFMPSGLTDSIYISDLVMTPSFIAELPFGHDQTKHYIEQKLKLEQKIKDYFF</sequence>
<evidence type="ECO:0000313" key="3">
    <source>
        <dbReference type="Proteomes" id="UP000321764"/>
    </source>
</evidence>
<reference evidence="2 3" key="1">
    <citation type="submission" date="2019-07" db="EMBL/GenBank/DDBJ databases">
        <title>Reinekea sp. strain SSH23 genome sequencing and assembly.</title>
        <authorList>
            <person name="Kim I."/>
        </authorList>
    </citation>
    <scope>NUCLEOTIDE SEQUENCE [LARGE SCALE GENOMIC DNA]</scope>
    <source>
        <strain evidence="2 3">SSH23</strain>
    </source>
</reference>
<proteinExistence type="predicted"/>
<gene>
    <name evidence="2" type="ORF">FME95_07345</name>
</gene>
<protein>
    <submittedName>
        <fullName evidence="2">Class I adenylate cyclase</fullName>
    </submittedName>
</protein>
<dbReference type="GO" id="GO:0006171">
    <property type="term" value="P:cAMP biosynthetic process"/>
    <property type="evidence" value="ECO:0007669"/>
    <property type="project" value="InterPro"/>
</dbReference>
<dbReference type="PIRSF" id="PIRSF001444">
    <property type="entry name" value="Adenylate_cycl"/>
    <property type="match status" value="1"/>
</dbReference>
<comment type="caution">
    <text evidence="2">The sequence shown here is derived from an EMBL/GenBank/DDBJ whole genome shotgun (WGS) entry which is preliminary data.</text>
</comment>
<accession>A0A5C8Z8T0</accession>
<dbReference type="RefSeq" id="WP_147713740.1">
    <property type="nucleotide sequence ID" value="NZ_VKAD01000001.1"/>
</dbReference>
<dbReference type="Proteomes" id="UP000321764">
    <property type="component" value="Unassembled WGS sequence"/>
</dbReference>
<dbReference type="OrthoDB" id="5571448at2"/>
<evidence type="ECO:0000259" key="1">
    <source>
        <dbReference type="Pfam" id="PF12633"/>
    </source>
</evidence>
<name>A0A5C8Z8T0_9GAMM</name>
<feature type="domain" description="Adenylate cyclase class-I N-terminal" evidence="1">
    <location>
        <begin position="24"/>
        <end position="218"/>
    </location>
</feature>
<keyword evidence="3" id="KW-1185">Reference proteome</keyword>
<dbReference type="PANTHER" id="PTHR38760:SF1">
    <property type="entry name" value="ADENYLATE CYCLASE"/>
    <property type="match status" value="1"/>
</dbReference>
<dbReference type="EMBL" id="VKAD01000001">
    <property type="protein sequence ID" value="TXR54342.1"/>
    <property type="molecule type" value="Genomic_DNA"/>
</dbReference>
<dbReference type="PANTHER" id="PTHR38760">
    <property type="entry name" value="ADENYLATE CYCLASE"/>
    <property type="match status" value="1"/>
</dbReference>